<accession>A0A9P5X462</accession>
<reference evidence="3" key="1">
    <citation type="submission" date="2020-11" db="EMBL/GenBank/DDBJ databases">
        <authorList>
            <consortium name="DOE Joint Genome Institute"/>
            <person name="Ahrendt S."/>
            <person name="Riley R."/>
            <person name="Andreopoulos W."/>
            <person name="Labutti K."/>
            <person name="Pangilinan J."/>
            <person name="Ruiz-Duenas F.J."/>
            <person name="Barrasa J.M."/>
            <person name="Sanchez-Garcia M."/>
            <person name="Camarero S."/>
            <person name="Miyauchi S."/>
            <person name="Serrano A."/>
            <person name="Linde D."/>
            <person name="Babiker R."/>
            <person name="Drula E."/>
            <person name="Ayuso-Fernandez I."/>
            <person name="Pacheco R."/>
            <person name="Padilla G."/>
            <person name="Ferreira P."/>
            <person name="Barriuso J."/>
            <person name="Kellner H."/>
            <person name="Castanera R."/>
            <person name="Alfaro M."/>
            <person name="Ramirez L."/>
            <person name="Pisabarro A.G."/>
            <person name="Kuo A."/>
            <person name="Tritt A."/>
            <person name="Lipzen A."/>
            <person name="He G."/>
            <person name="Yan M."/>
            <person name="Ng V."/>
            <person name="Cullen D."/>
            <person name="Martin F."/>
            <person name="Rosso M.-N."/>
            <person name="Henrissat B."/>
            <person name="Hibbett D."/>
            <person name="Martinez A.T."/>
            <person name="Grigoriev I.V."/>
        </authorList>
    </citation>
    <scope>NUCLEOTIDE SEQUENCE</scope>
    <source>
        <strain evidence="3">MF-IS2</strain>
    </source>
</reference>
<dbReference type="OrthoDB" id="2499440at2759"/>
<keyword evidence="4" id="KW-1185">Reference proteome</keyword>
<gene>
    <name evidence="3" type="ORF">P691DRAFT_787614</name>
</gene>
<feature type="domain" description="Ricin B lectin" evidence="2">
    <location>
        <begin position="21"/>
        <end position="148"/>
    </location>
</feature>
<dbReference type="AlphaFoldDB" id="A0A9P5X462"/>
<organism evidence="3 4">
    <name type="scientific">Macrolepiota fuliginosa MF-IS2</name>
    <dbReference type="NCBI Taxonomy" id="1400762"/>
    <lineage>
        <taxon>Eukaryota</taxon>
        <taxon>Fungi</taxon>
        <taxon>Dikarya</taxon>
        <taxon>Basidiomycota</taxon>
        <taxon>Agaricomycotina</taxon>
        <taxon>Agaricomycetes</taxon>
        <taxon>Agaricomycetidae</taxon>
        <taxon>Agaricales</taxon>
        <taxon>Agaricineae</taxon>
        <taxon>Agaricaceae</taxon>
        <taxon>Macrolepiota</taxon>
    </lineage>
</organism>
<proteinExistence type="predicted"/>
<dbReference type="CDD" id="cd00161">
    <property type="entry name" value="beta-trefoil_Ricin-like"/>
    <property type="match status" value="1"/>
</dbReference>
<feature type="chain" id="PRO_5040219615" evidence="1">
    <location>
        <begin position="19"/>
        <end position="150"/>
    </location>
</feature>
<dbReference type="Pfam" id="PF00652">
    <property type="entry name" value="Ricin_B_lectin"/>
    <property type="match status" value="1"/>
</dbReference>
<dbReference type="Gene3D" id="2.80.10.50">
    <property type="match status" value="2"/>
</dbReference>
<evidence type="ECO:0000259" key="2">
    <source>
        <dbReference type="SMART" id="SM00458"/>
    </source>
</evidence>
<dbReference type="InterPro" id="IPR035992">
    <property type="entry name" value="Ricin_B-like_lectins"/>
</dbReference>
<dbReference type="EMBL" id="MU151440">
    <property type="protein sequence ID" value="KAF9443730.1"/>
    <property type="molecule type" value="Genomic_DNA"/>
</dbReference>
<dbReference type="Proteomes" id="UP000807342">
    <property type="component" value="Unassembled WGS sequence"/>
</dbReference>
<protein>
    <submittedName>
        <fullName evidence="3">Carbohydrate-binding module family 13 protein</fullName>
    </submittedName>
</protein>
<dbReference type="PROSITE" id="PS50231">
    <property type="entry name" value="RICIN_B_LECTIN"/>
    <property type="match status" value="1"/>
</dbReference>
<comment type="caution">
    <text evidence="3">The sequence shown here is derived from an EMBL/GenBank/DDBJ whole genome shotgun (WGS) entry which is preliminary data.</text>
</comment>
<sequence>MLQKLYMILLAVSTVAMAQGPAYIRNINSNKVLDVEGASVNPNTDILLSERNGGNSQKWSFDKGYLFNKNSGLVLEVPWGGEAGTTLVQNSQVQWRERQQWKYDDQHRIVSIYDPGLCVWGGDFTATGGKAIVDHCRDDDNTQQWMFDRA</sequence>
<name>A0A9P5X462_9AGAR</name>
<feature type="signal peptide" evidence="1">
    <location>
        <begin position="1"/>
        <end position="18"/>
    </location>
</feature>
<keyword evidence="1" id="KW-0732">Signal</keyword>
<evidence type="ECO:0000313" key="3">
    <source>
        <dbReference type="EMBL" id="KAF9443730.1"/>
    </source>
</evidence>
<dbReference type="SMART" id="SM00458">
    <property type="entry name" value="RICIN"/>
    <property type="match status" value="1"/>
</dbReference>
<dbReference type="SUPFAM" id="SSF50370">
    <property type="entry name" value="Ricin B-like lectins"/>
    <property type="match status" value="1"/>
</dbReference>
<evidence type="ECO:0000313" key="4">
    <source>
        <dbReference type="Proteomes" id="UP000807342"/>
    </source>
</evidence>
<dbReference type="InterPro" id="IPR000772">
    <property type="entry name" value="Ricin_B_lectin"/>
</dbReference>
<evidence type="ECO:0000256" key="1">
    <source>
        <dbReference type="SAM" id="SignalP"/>
    </source>
</evidence>